<evidence type="ECO:0000313" key="3">
    <source>
        <dbReference type="Proteomes" id="UP001497744"/>
    </source>
</evidence>
<dbReference type="RefSeq" id="XP_067717907.1">
    <property type="nucleotide sequence ID" value="XM_067861806.1"/>
</dbReference>
<evidence type="ECO:0000256" key="1">
    <source>
        <dbReference type="SAM" id="MobiDB-lite"/>
    </source>
</evidence>
<keyword evidence="2" id="KW-0687">Ribonucleoprotein</keyword>
<gene>
    <name evidence="2" type="ORF">BcabD6B2_52730</name>
</gene>
<organism evidence="2 3">
    <name type="scientific">Babesia caballi</name>
    <dbReference type="NCBI Taxonomy" id="5871"/>
    <lineage>
        <taxon>Eukaryota</taxon>
        <taxon>Sar</taxon>
        <taxon>Alveolata</taxon>
        <taxon>Apicomplexa</taxon>
        <taxon>Aconoidasida</taxon>
        <taxon>Piroplasmida</taxon>
        <taxon>Babesiidae</taxon>
        <taxon>Babesia</taxon>
    </lineage>
</organism>
<keyword evidence="2" id="KW-0689">Ribosomal protein</keyword>
<name>A0AAV4M1G7_BABCB</name>
<accession>A0AAV4M1G7</accession>
<protein>
    <submittedName>
        <fullName evidence="2">50S ribosomal protein L22</fullName>
    </submittedName>
</protein>
<dbReference type="EMBL" id="BPLF01000005">
    <property type="protein sequence ID" value="GIX65838.1"/>
    <property type="molecule type" value="Genomic_DNA"/>
</dbReference>
<proteinExistence type="predicted"/>
<reference evidence="2 3" key="1">
    <citation type="submission" date="2021-06" db="EMBL/GenBank/DDBJ databases">
        <title>Genome sequence of Babesia caballi.</title>
        <authorList>
            <person name="Yamagishi J."/>
            <person name="Kidaka T."/>
            <person name="Ochi A."/>
        </authorList>
    </citation>
    <scope>NUCLEOTIDE SEQUENCE [LARGE SCALE GENOMIC DNA]</scope>
    <source>
        <strain evidence="2">USDA-D6B2</strain>
    </source>
</reference>
<dbReference type="GO" id="GO:0005840">
    <property type="term" value="C:ribosome"/>
    <property type="evidence" value="ECO:0007669"/>
    <property type="project" value="UniProtKB-KW"/>
</dbReference>
<feature type="region of interest" description="Disordered" evidence="1">
    <location>
        <begin position="186"/>
        <end position="216"/>
    </location>
</feature>
<dbReference type="Proteomes" id="UP001497744">
    <property type="component" value="Unassembled WGS sequence"/>
</dbReference>
<feature type="compositionally biased region" description="Basic and acidic residues" evidence="1">
    <location>
        <begin position="186"/>
        <end position="209"/>
    </location>
</feature>
<evidence type="ECO:0000313" key="2">
    <source>
        <dbReference type="EMBL" id="GIX65838.1"/>
    </source>
</evidence>
<comment type="caution">
    <text evidence="2">The sequence shown here is derived from an EMBL/GenBank/DDBJ whole genome shotgun (WGS) entry which is preliminary data.</text>
</comment>
<dbReference type="GeneID" id="94197319"/>
<dbReference type="AlphaFoldDB" id="A0AAV4M1G7"/>
<sequence>MGADNGRRWRRRLILRLNKARYRRQFIVPRVRDPEEAGVKSKHHANVWEFTIDGLPIGLKRLKLYTKLVGDERKRDIRGSSQTCICRTPSTGSMQCPPSGPIAYSTRDAQKKIYEEYNGDPSRLYIHNMVINYKPPMKQIKYHALSWCEYGVFTVAREFRDHVHVAQYGGVSHPGNAHERVLPEDLHLGPHPKEHGRRDAGGHIREKGAGADGDGVVPVPHRAHALLLPEGRRWKREADATCAAPQVAGRHGAVQLLQASQVRCPHGGRLRVREWIEQYNANLRRIKDDAREQRGMT</sequence>
<keyword evidence="3" id="KW-1185">Reference proteome</keyword>